<dbReference type="PANTHER" id="PTHR37984:SF15">
    <property type="entry name" value="INTEGRASE CATALYTIC DOMAIN-CONTAINING PROTEIN"/>
    <property type="match status" value="1"/>
</dbReference>
<reference evidence="3" key="1">
    <citation type="submission" date="2020-07" db="EMBL/GenBank/DDBJ databases">
        <title>Multicomponent nature underlies the extraordinary mechanical properties of spider dragline silk.</title>
        <authorList>
            <person name="Kono N."/>
            <person name="Nakamura H."/>
            <person name="Mori M."/>
            <person name="Yoshida Y."/>
            <person name="Ohtoshi R."/>
            <person name="Malay A.D."/>
            <person name="Moran D.A.P."/>
            <person name="Tomita M."/>
            <person name="Numata K."/>
            <person name="Arakawa K."/>
        </authorList>
    </citation>
    <scope>NUCLEOTIDE SEQUENCE</scope>
</reference>
<dbReference type="EMBL" id="BMAO01032819">
    <property type="protein sequence ID" value="GFQ84845.1"/>
    <property type="molecule type" value="Genomic_DNA"/>
</dbReference>
<evidence type="ECO:0000256" key="1">
    <source>
        <dbReference type="ARBA" id="ARBA00012493"/>
    </source>
</evidence>
<dbReference type="InterPro" id="IPR001584">
    <property type="entry name" value="Integrase_cat-core"/>
</dbReference>
<dbReference type="AlphaFoldDB" id="A0A8X6KSC3"/>
<comment type="caution">
    <text evidence="3">The sequence shown here is derived from an EMBL/GenBank/DDBJ whole genome shotgun (WGS) entry which is preliminary data.</text>
</comment>
<name>A0A8X6KSC3_TRICU</name>
<evidence type="ECO:0000259" key="2">
    <source>
        <dbReference type="PROSITE" id="PS50994"/>
    </source>
</evidence>
<dbReference type="OrthoDB" id="6433398at2759"/>
<dbReference type="InterPro" id="IPR012337">
    <property type="entry name" value="RNaseH-like_sf"/>
</dbReference>
<evidence type="ECO:0000313" key="3">
    <source>
        <dbReference type="EMBL" id="GFQ84845.1"/>
    </source>
</evidence>
<dbReference type="Gene3D" id="3.30.420.10">
    <property type="entry name" value="Ribonuclease H-like superfamily/Ribonuclease H"/>
    <property type="match status" value="1"/>
</dbReference>
<dbReference type="PROSITE" id="PS50994">
    <property type="entry name" value="INTEGRASE"/>
    <property type="match status" value="1"/>
</dbReference>
<dbReference type="Gene3D" id="1.10.340.70">
    <property type="match status" value="1"/>
</dbReference>
<gene>
    <name evidence="3" type="primary">POL_669</name>
    <name evidence="3" type="ORF">TNCT_257021</name>
</gene>
<dbReference type="PANTHER" id="PTHR37984">
    <property type="entry name" value="PROTEIN CBG26694"/>
    <property type="match status" value="1"/>
</dbReference>
<dbReference type="Proteomes" id="UP000887116">
    <property type="component" value="Unassembled WGS sequence"/>
</dbReference>
<dbReference type="InterPro" id="IPR036397">
    <property type="entry name" value="RNaseH_sf"/>
</dbReference>
<dbReference type="InterPro" id="IPR041588">
    <property type="entry name" value="Integrase_H2C2"/>
</dbReference>
<dbReference type="GO" id="GO:0003964">
    <property type="term" value="F:RNA-directed DNA polymerase activity"/>
    <property type="evidence" value="ECO:0007669"/>
    <property type="project" value="UniProtKB-EC"/>
</dbReference>
<dbReference type="GO" id="GO:0015074">
    <property type="term" value="P:DNA integration"/>
    <property type="evidence" value="ECO:0007669"/>
    <property type="project" value="InterPro"/>
</dbReference>
<keyword evidence="4" id="KW-1185">Reference proteome</keyword>
<evidence type="ECO:0000313" key="4">
    <source>
        <dbReference type="Proteomes" id="UP000887116"/>
    </source>
</evidence>
<dbReference type="Pfam" id="PF17921">
    <property type="entry name" value="Integrase_H2C2"/>
    <property type="match status" value="1"/>
</dbReference>
<proteinExistence type="predicted"/>
<accession>A0A8X6KSC3</accession>
<dbReference type="FunFam" id="1.10.340.70:FF:000001">
    <property type="entry name" value="Retrovirus-related Pol polyprotein from transposon gypsy-like Protein"/>
    <property type="match status" value="1"/>
</dbReference>
<protein>
    <recommendedName>
        <fullName evidence="1">RNA-directed DNA polymerase</fullName>
        <ecNumber evidence="1">2.7.7.49</ecNumber>
    </recommendedName>
</protein>
<organism evidence="3 4">
    <name type="scientific">Trichonephila clavata</name>
    <name type="common">Joro spider</name>
    <name type="synonym">Nephila clavata</name>
    <dbReference type="NCBI Taxonomy" id="2740835"/>
    <lineage>
        <taxon>Eukaryota</taxon>
        <taxon>Metazoa</taxon>
        <taxon>Ecdysozoa</taxon>
        <taxon>Arthropoda</taxon>
        <taxon>Chelicerata</taxon>
        <taxon>Arachnida</taxon>
        <taxon>Araneae</taxon>
        <taxon>Araneomorphae</taxon>
        <taxon>Entelegynae</taxon>
        <taxon>Araneoidea</taxon>
        <taxon>Nephilidae</taxon>
        <taxon>Trichonephila</taxon>
    </lineage>
</organism>
<dbReference type="EC" id="2.7.7.49" evidence="1"/>
<feature type="domain" description="Integrase catalytic" evidence="2">
    <location>
        <begin position="113"/>
        <end position="213"/>
    </location>
</feature>
<dbReference type="SUPFAM" id="SSF53098">
    <property type="entry name" value="Ribonuclease H-like"/>
    <property type="match status" value="1"/>
</dbReference>
<dbReference type="InterPro" id="IPR050951">
    <property type="entry name" value="Retrovirus_Pol_polyprotein"/>
</dbReference>
<dbReference type="GO" id="GO:0003676">
    <property type="term" value="F:nucleic acid binding"/>
    <property type="evidence" value="ECO:0007669"/>
    <property type="project" value="InterPro"/>
</dbReference>
<sequence>MDESLGPVWSQATNKQNAYEIDDGALIHTESIGGEDVKQVVLPTCKREVMKGAHEIPLAGHLGESKTKQRIKYSFFWPKLKHDVRSFCQKCKTCQLRRGLTYRDRISITPIVRPENPFEVWSVNCIGPMEPSSCRVDICTRWAEAVPVRNIKPKTTCEVLMRIFTQTRFPKIIYTDQGMYFTAELTEAFKDVLRISPRFATSKHPESMGAVER</sequence>